<evidence type="ECO:0000313" key="1">
    <source>
        <dbReference type="EMBL" id="CCO50327.1"/>
    </source>
</evidence>
<sequence>MSGISKLLQNIDGQLSILYYSLIESIYYFTFAPVCSKPSVQRFFFDKRD</sequence>
<dbReference type="EMBL" id="CAOF01000200">
    <property type="protein sequence ID" value="CCO50327.1"/>
    <property type="molecule type" value="Genomic_DNA"/>
</dbReference>
<name>A0AAV2W0C1_9VIBR</name>
<dbReference type="Proteomes" id="UP000018211">
    <property type="component" value="Unassembled WGS sequence"/>
</dbReference>
<gene>
    <name evidence="1" type="ORF">VIBNISOn1_p0164</name>
</gene>
<comment type="caution">
    <text evidence="1">The sequence shown here is derived from an EMBL/GenBank/DDBJ whole genome shotgun (WGS) entry which is preliminary data.</text>
</comment>
<organism evidence="1 2">
    <name type="scientific">Vibrio nigripulchritudo SOn1</name>
    <dbReference type="NCBI Taxonomy" id="1238450"/>
    <lineage>
        <taxon>Bacteria</taxon>
        <taxon>Pseudomonadati</taxon>
        <taxon>Pseudomonadota</taxon>
        <taxon>Gammaproteobacteria</taxon>
        <taxon>Vibrionales</taxon>
        <taxon>Vibrionaceae</taxon>
        <taxon>Vibrio</taxon>
    </lineage>
</organism>
<dbReference type="AlphaFoldDB" id="A0AAV2W0C1"/>
<reference evidence="1 2" key="1">
    <citation type="journal article" date="2013" name="ISME J.">
        <title>Comparative genomics of pathogenic lineages of Vibrio nigripulchritudo identifies virulence-associated traits.</title>
        <authorList>
            <person name="Goudenege D."/>
            <person name="Labreuche Y."/>
            <person name="Krin E."/>
            <person name="Ansquer D."/>
            <person name="Mangenot S."/>
            <person name="Calteau A."/>
            <person name="Medigue C."/>
            <person name="Mazel D."/>
            <person name="Polz M.F."/>
            <person name="Le Roux F."/>
        </authorList>
    </citation>
    <scope>NUCLEOTIDE SEQUENCE [LARGE SCALE GENOMIC DNA]</scope>
    <source>
        <strain evidence="1 2">SOn1</strain>
    </source>
</reference>
<protein>
    <submittedName>
        <fullName evidence="1">Uncharacterized protein</fullName>
    </submittedName>
</protein>
<evidence type="ECO:0000313" key="2">
    <source>
        <dbReference type="Proteomes" id="UP000018211"/>
    </source>
</evidence>
<accession>A0AAV2W0C1</accession>
<proteinExistence type="predicted"/>